<dbReference type="RefSeq" id="WP_252740697.1">
    <property type="nucleotide sequence ID" value="NZ_JAMXIB010000003.1"/>
</dbReference>
<sequence length="168" mass="19156">MKEEIVNRVAGSKLLTLDLEELYPRGQRFRVDLSQWLEEGLILREKEFRNALKAHDWEIYRDGFVALSCSSDAIVPAWAYMLIGSYLKPVARKVVVGSSEAMETLLFNECLEKLDLEPYRDRPVVIKGCSKLPVPLSAYLWSLQRLQDVARSVMFGEACSAVPLFKKS</sequence>
<evidence type="ECO:0000313" key="2">
    <source>
        <dbReference type="Proteomes" id="UP001206312"/>
    </source>
</evidence>
<reference evidence="1 2" key="1">
    <citation type="submission" date="2022-06" db="EMBL/GenBank/DDBJ databases">
        <authorList>
            <person name="Xuan X."/>
        </authorList>
    </citation>
    <scope>NUCLEOTIDE SEQUENCE [LARGE SCALE GENOMIC DNA]</scope>
    <source>
        <strain evidence="1 2">2V75</strain>
    </source>
</reference>
<dbReference type="InterPro" id="IPR018914">
    <property type="entry name" value="DUF2480"/>
</dbReference>
<organism evidence="1 2">
    <name type="scientific">Robiginitalea marina</name>
    <dbReference type="NCBI Taxonomy" id="2954105"/>
    <lineage>
        <taxon>Bacteria</taxon>
        <taxon>Pseudomonadati</taxon>
        <taxon>Bacteroidota</taxon>
        <taxon>Flavobacteriia</taxon>
        <taxon>Flavobacteriales</taxon>
        <taxon>Flavobacteriaceae</taxon>
        <taxon>Robiginitalea</taxon>
    </lineage>
</organism>
<dbReference type="Proteomes" id="UP001206312">
    <property type="component" value="Unassembled WGS sequence"/>
</dbReference>
<gene>
    <name evidence="1" type="ORF">NG653_05600</name>
</gene>
<protein>
    <submittedName>
        <fullName evidence="1">DUF2480 family protein</fullName>
    </submittedName>
</protein>
<dbReference type="EMBL" id="JAMXIB010000003">
    <property type="protein sequence ID" value="MCO5724319.1"/>
    <property type="molecule type" value="Genomic_DNA"/>
</dbReference>
<proteinExistence type="predicted"/>
<dbReference type="Pfam" id="PF10652">
    <property type="entry name" value="DUF2480"/>
    <property type="match status" value="1"/>
</dbReference>
<comment type="caution">
    <text evidence="1">The sequence shown here is derived from an EMBL/GenBank/DDBJ whole genome shotgun (WGS) entry which is preliminary data.</text>
</comment>
<evidence type="ECO:0000313" key="1">
    <source>
        <dbReference type="EMBL" id="MCO5724319.1"/>
    </source>
</evidence>
<accession>A0ABT1AX94</accession>
<keyword evidence="2" id="KW-1185">Reference proteome</keyword>
<name>A0ABT1AX94_9FLAO</name>